<keyword evidence="2" id="KW-1185">Reference proteome</keyword>
<protein>
    <submittedName>
        <fullName evidence="1">Uncharacterized protein</fullName>
    </submittedName>
</protein>
<dbReference type="RefSeq" id="WP_251223917.1">
    <property type="nucleotide sequence ID" value="NZ_JAMBOL010000012.1"/>
</dbReference>
<name>A0A9X2IPE9_9BACI</name>
<evidence type="ECO:0000313" key="2">
    <source>
        <dbReference type="Proteomes" id="UP001139179"/>
    </source>
</evidence>
<organism evidence="1 2">
    <name type="scientific">Halalkalibacter oceani</name>
    <dbReference type="NCBI Taxonomy" id="1653776"/>
    <lineage>
        <taxon>Bacteria</taxon>
        <taxon>Bacillati</taxon>
        <taxon>Bacillota</taxon>
        <taxon>Bacilli</taxon>
        <taxon>Bacillales</taxon>
        <taxon>Bacillaceae</taxon>
        <taxon>Halalkalibacter</taxon>
    </lineage>
</organism>
<gene>
    <name evidence="1" type="ORF">M3202_13810</name>
</gene>
<sequence length="222" mass="25876">MGKKFFVCIFIFLCFFGIYQVLGATEEVNNDLRKDMIEYMEVLKNNKDTLDDFSLETLEAYESLSTKEKNEFLDSIADPKATEALLFGDEEERKKYRIEVEEKISFDLDESTILPFSDMTETRTTVMVRAGVPVTHLEITLSYNYSNGRVNHTNWVEGSQTNNDITTSYELYNNEDYIRNGYAYGSLYYNVYTTQFPTISAAHRQQIRIDTSNNSYLSWIRL</sequence>
<dbReference type="Proteomes" id="UP001139179">
    <property type="component" value="Unassembled WGS sequence"/>
</dbReference>
<evidence type="ECO:0000313" key="1">
    <source>
        <dbReference type="EMBL" id="MCM3715160.1"/>
    </source>
</evidence>
<comment type="caution">
    <text evidence="1">The sequence shown here is derived from an EMBL/GenBank/DDBJ whole genome shotgun (WGS) entry which is preliminary data.</text>
</comment>
<proteinExistence type="predicted"/>
<dbReference type="EMBL" id="JAMBOL010000012">
    <property type="protein sequence ID" value="MCM3715160.1"/>
    <property type="molecule type" value="Genomic_DNA"/>
</dbReference>
<reference evidence="1" key="1">
    <citation type="submission" date="2022-05" db="EMBL/GenBank/DDBJ databases">
        <title>Comparative Genomics of Spacecraft Associated Microbes.</title>
        <authorList>
            <person name="Tran M.T."/>
            <person name="Wright A."/>
            <person name="Seuylemezian A."/>
            <person name="Eisen J."/>
            <person name="Coil D."/>
        </authorList>
    </citation>
    <scope>NUCLEOTIDE SEQUENCE</scope>
    <source>
        <strain evidence="1">214.1.1</strain>
    </source>
</reference>
<accession>A0A9X2IPE9</accession>
<dbReference type="AlphaFoldDB" id="A0A9X2IPE9"/>